<keyword evidence="3 5" id="KW-1133">Transmembrane helix</keyword>
<accession>A0A3S4D9C6</accession>
<evidence type="ECO:0000256" key="3">
    <source>
        <dbReference type="ARBA" id="ARBA00022989"/>
    </source>
</evidence>
<dbReference type="PANTHER" id="PTHR37451:SF1">
    <property type="entry name" value="MARVEL DOMAIN-CONTAINING PROTEIN"/>
    <property type="match status" value="1"/>
</dbReference>
<sequence length="153" mass="16500">MERFVPIAHAITAVFAVIELGLTAYLVSPSYGPYGPPSVMSFMLFNSIWTLLVLAYLAVSPVYFARFFHALAALGVGWITMIFWFAGSIALASYWGSPRCDGNTYCGSTEAAVAFGFFLWALFGFLVFVDTVAALRGRGHHASTAQPKPSVGA</sequence>
<dbReference type="EMBL" id="OUUZ01000017">
    <property type="protein sequence ID" value="SPQ26334.1"/>
    <property type="molecule type" value="Genomic_DNA"/>
</dbReference>
<evidence type="ECO:0000259" key="6">
    <source>
        <dbReference type="Pfam" id="PF01284"/>
    </source>
</evidence>
<keyword evidence="2 5" id="KW-0812">Transmembrane</keyword>
<evidence type="ECO:0000313" key="8">
    <source>
        <dbReference type="Proteomes" id="UP000289323"/>
    </source>
</evidence>
<dbReference type="Proteomes" id="UP000289323">
    <property type="component" value="Unassembled WGS sequence"/>
</dbReference>
<evidence type="ECO:0000256" key="5">
    <source>
        <dbReference type="SAM" id="Phobius"/>
    </source>
</evidence>
<comment type="subcellular location">
    <subcellularLocation>
        <location evidence="1">Membrane</location>
        <topology evidence="1">Multi-pass membrane protein</topology>
    </subcellularLocation>
</comment>
<dbReference type="Pfam" id="PF01284">
    <property type="entry name" value="MARVEL"/>
    <property type="match status" value="1"/>
</dbReference>
<name>A0A3S4D9C6_9PEZI</name>
<keyword evidence="4 5" id="KW-0472">Membrane</keyword>
<evidence type="ECO:0000256" key="2">
    <source>
        <dbReference type="ARBA" id="ARBA00022692"/>
    </source>
</evidence>
<evidence type="ECO:0000256" key="1">
    <source>
        <dbReference type="ARBA" id="ARBA00004141"/>
    </source>
</evidence>
<feature type="transmembrane region" description="Helical" evidence="5">
    <location>
        <begin position="39"/>
        <end position="59"/>
    </location>
</feature>
<proteinExistence type="predicted"/>
<dbReference type="GO" id="GO:0016020">
    <property type="term" value="C:membrane"/>
    <property type="evidence" value="ECO:0007669"/>
    <property type="project" value="UniProtKB-SubCell"/>
</dbReference>
<evidence type="ECO:0000313" key="7">
    <source>
        <dbReference type="EMBL" id="SPQ26334.1"/>
    </source>
</evidence>
<feature type="transmembrane region" description="Helical" evidence="5">
    <location>
        <begin position="71"/>
        <end position="95"/>
    </location>
</feature>
<dbReference type="AlphaFoldDB" id="A0A3S4D9C6"/>
<feature type="domain" description="MARVEL" evidence="6">
    <location>
        <begin position="12"/>
        <end position="128"/>
    </location>
</feature>
<evidence type="ECO:0000256" key="4">
    <source>
        <dbReference type="ARBA" id="ARBA00023136"/>
    </source>
</evidence>
<dbReference type="PANTHER" id="PTHR37451">
    <property type="entry name" value="MARVEL DOMAIN"/>
    <property type="match status" value="1"/>
</dbReference>
<organism evidence="7 8">
    <name type="scientific">Thermothielavioides terrestris</name>
    <dbReference type="NCBI Taxonomy" id="2587410"/>
    <lineage>
        <taxon>Eukaryota</taxon>
        <taxon>Fungi</taxon>
        <taxon>Dikarya</taxon>
        <taxon>Ascomycota</taxon>
        <taxon>Pezizomycotina</taxon>
        <taxon>Sordariomycetes</taxon>
        <taxon>Sordariomycetidae</taxon>
        <taxon>Sordariales</taxon>
        <taxon>Chaetomiaceae</taxon>
        <taxon>Thermothielavioides</taxon>
    </lineage>
</organism>
<gene>
    <name evidence="7" type="ORF">TT172_LOCUS8753</name>
</gene>
<dbReference type="InterPro" id="IPR008253">
    <property type="entry name" value="Marvel"/>
</dbReference>
<protein>
    <submittedName>
        <fullName evidence="7">E7b47d7a-ef4d-41b7-887b-544fa79d1550</fullName>
    </submittedName>
</protein>
<reference evidence="7 8" key="1">
    <citation type="submission" date="2018-04" db="EMBL/GenBank/DDBJ databases">
        <authorList>
            <person name="Huttner S."/>
            <person name="Dainat J."/>
        </authorList>
    </citation>
    <scope>NUCLEOTIDE SEQUENCE [LARGE SCALE GENOMIC DNA]</scope>
</reference>
<feature type="transmembrane region" description="Helical" evidence="5">
    <location>
        <begin position="7"/>
        <end position="27"/>
    </location>
</feature>
<feature type="transmembrane region" description="Helical" evidence="5">
    <location>
        <begin position="115"/>
        <end position="135"/>
    </location>
</feature>